<dbReference type="EMBL" id="VSFF01000021">
    <property type="protein sequence ID" value="TYC07550.1"/>
    <property type="molecule type" value="Genomic_DNA"/>
</dbReference>
<name>A0A5D0TQ72_9ACTN</name>
<organism evidence="2 3">
    <name type="scientific">Actinomadura syzygii</name>
    <dbReference type="NCBI Taxonomy" id="1427538"/>
    <lineage>
        <taxon>Bacteria</taxon>
        <taxon>Bacillati</taxon>
        <taxon>Actinomycetota</taxon>
        <taxon>Actinomycetes</taxon>
        <taxon>Streptosporangiales</taxon>
        <taxon>Thermomonosporaceae</taxon>
        <taxon>Actinomadura</taxon>
    </lineage>
</organism>
<dbReference type="Proteomes" id="UP000322634">
    <property type="component" value="Unassembled WGS sequence"/>
</dbReference>
<dbReference type="GO" id="GO:0016740">
    <property type="term" value="F:transferase activity"/>
    <property type="evidence" value="ECO:0007669"/>
    <property type="project" value="UniProtKB-KW"/>
</dbReference>
<dbReference type="OrthoDB" id="115252at2"/>
<proteinExistence type="predicted"/>
<evidence type="ECO:0000259" key="1">
    <source>
        <dbReference type="Pfam" id="PF01636"/>
    </source>
</evidence>
<evidence type="ECO:0000313" key="3">
    <source>
        <dbReference type="Proteomes" id="UP000322634"/>
    </source>
</evidence>
<sequence length="333" mass="36449">MLLRWLRSTVQRNPHACVSAFFLELDLVLSRPSSISDEAIAHGVATHWLPEIADISYLPWGFGAHHWRATGGGTTLFVTLDQLEPRHTATSLEAAYAGAAALAVAGLDVACAPLPARSGRFTLDVGAGVLSVTPWLEGRSPTEAEAREPRHVREVVLALAALHRAAPLDGMRSWTPQVGPDFADELRDRTAKPWTSGPLAEQARVALAAHDDAIKGWTGRYLELAEMAFSRRDSWVPTHGEPHNDNQVMTSHGLRLVDWESLALAPPERDYADLLPAADLLLPDPAMVELFALDWRLSEIAEYARWFAAPHTGTDDDHTAMEGLYEELARGAE</sequence>
<accession>A0A5D0TQ72</accession>
<dbReference type="Gene3D" id="1.10.510.10">
    <property type="entry name" value="Transferase(Phosphotransferase) domain 1"/>
    <property type="match status" value="1"/>
</dbReference>
<keyword evidence="3" id="KW-1185">Reference proteome</keyword>
<gene>
    <name evidence="2" type="ORF">FXF65_41815</name>
</gene>
<dbReference type="InterPro" id="IPR002575">
    <property type="entry name" value="Aminoglycoside_PTrfase"/>
</dbReference>
<dbReference type="AlphaFoldDB" id="A0A5D0TQ72"/>
<keyword evidence="2" id="KW-0808">Transferase</keyword>
<dbReference type="Gene3D" id="3.30.200.20">
    <property type="entry name" value="Phosphorylase Kinase, domain 1"/>
    <property type="match status" value="1"/>
</dbReference>
<feature type="domain" description="Aminoglycoside phosphotransferase" evidence="1">
    <location>
        <begin position="58"/>
        <end position="278"/>
    </location>
</feature>
<dbReference type="InterPro" id="IPR011009">
    <property type="entry name" value="Kinase-like_dom_sf"/>
</dbReference>
<protein>
    <submittedName>
        <fullName evidence="2">Phosphotransferase</fullName>
    </submittedName>
</protein>
<evidence type="ECO:0000313" key="2">
    <source>
        <dbReference type="EMBL" id="TYC07550.1"/>
    </source>
</evidence>
<reference evidence="2 3" key="1">
    <citation type="submission" date="2019-08" db="EMBL/GenBank/DDBJ databases">
        <title>Actinomadura sp. nov. CYP1-5 isolated from mountain soil.</title>
        <authorList>
            <person name="Songsumanus A."/>
            <person name="Kuncharoen N."/>
            <person name="Kudo T."/>
            <person name="Yuki M."/>
            <person name="Igarashi Y."/>
            <person name="Tanasupawat S."/>
        </authorList>
    </citation>
    <scope>NUCLEOTIDE SEQUENCE [LARGE SCALE GENOMIC DNA]</scope>
    <source>
        <strain evidence="2 3">GKU157</strain>
    </source>
</reference>
<comment type="caution">
    <text evidence="2">The sequence shown here is derived from an EMBL/GenBank/DDBJ whole genome shotgun (WGS) entry which is preliminary data.</text>
</comment>
<dbReference type="Pfam" id="PF01636">
    <property type="entry name" value="APH"/>
    <property type="match status" value="1"/>
</dbReference>
<dbReference type="SUPFAM" id="SSF56112">
    <property type="entry name" value="Protein kinase-like (PK-like)"/>
    <property type="match status" value="1"/>
</dbReference>